<organism evidence="3 4">
    <name type="scientific">Rhodococcus erythropolis</name>
    <name type="common">Arthrobacter picolinophilus</name>
    <dbReference type="NCBI Taxonomy" id="1833"/>
    <lineage>
        <taxon>Bacteria</taxon>
        <taxon>Bacillati</taxon>
        <taxon>Actinomycetota</taxon>
        <taxon>Actinomycetes</taxon>
        <taxon>Mycobacteriales</taxon>
        <taxon>Nocardiaceae</taxon>
        <taxon>Rhodococcus</taxon>
        <taxon>Rhodococcus erythropolis group</taxon>
    </lineage>
</organism>
<protein>
    <submittedName>
        <fullName evidence="3">Uncharacterized protein</fullName>
    </submittedName>
</protein>
<feature type="transmembrane region" description="Helical" evidence="2">
    <location>
        <begin position="66"/>
        <end position="92"/>
    </location>
</feature>
<dbReference type="AlphaFoldDB" id="A0A6G9CQ17"/>
<dbReference type="Proteomes" id="UP000502345">
    <property type="component" value="Chromosome"/>
</dbReference>
<feature type="coiled-coil region" evidence="1">
    <location>
        <begin position="4"/>
        <end position="31"/>
    </location>
</feature>
<name>A0A6G9CQ17_RHOER</name>
<dbReference type="EMBL" id="CP050124">
    <property type="protein sequence ID" value="QIP39097.1"/>
    <property type="molecule type" value="Genomic_DNA"/>
</dbReference>
<keyword evidence="1" id="KW-0175">Coiled coil</keyword>
<sequence>MTMTTLAEDRREEFKKNIAELKLDKKQAGGDAATRIAGLVLMVVGVVGAFVVYISSLTLSDLRDLVSYQILTVVFLALTVVGAALFLAASVAKVLRLWLVRQLLEGQAQTDQISQALSTRN</sequence>
<dbReference type="OMA" id="PRDIQSQ"/>
<gene>
    <name evidence="3" type="ORF">G9444_1853</name>
</gene>
<keyword evidence="2" id="KW-0472">Membrane</keyword>
<proteinExistence type="predicted"/>
<evidence type="ECO:0000313" key="4">
    <source>
        <dbReference type="Proteomes" id="UP000502345"/>
    </source>
</evidence>
<evidence type="ECO:0000256" key="2">
    <source>
        <dbReference type="SAM" id="Phobius"/>
    </source>
</evidence>
<reference evidence="3 4" key="1">
    <citation type="submission" date="2020-03" db="EMBL/GenBank/DDBJ databases">
        <title>Screen low temperature-resistant strains for efficient degradation of petroleum hydrocarbons under the low temperature.</title>
        <authorList>
            <person name="Wang Y."/>
            <person name="Chen J."/>
        </authorList>
    </citation>
    <scope>NUCLEOTIDE SEQUENCE [LARGE SCALE GENOMIC DNA]</scope>
    <source>
        <strain evidence="3 4">KB1</strain>
    </source>
</reference>
<feature type="transmembrane region" description="Helical" evidence="2">
    <location>
        <begin position="32"/>
        <end position="54"/>
    </location>
</feature>
<evidence type="ECO:0000313" key="3">
    <source>
        <dbReference type="EMBL" id="QIP39097.1"/>
    </source>
</evidence>
<accession>A0A6G9CQ17</accession>
<keyword evidence="2" id="KW-0812">Transmembrane</keyword>
<keyword evidence="2" id="KW-1133">Transmembrane helix</keyword>
<evidence type="ECO:0000256" key="1">
    <source>
        <dbReference type="SAM" id="Coils"/>
    </source>
</evidence>